<dbReference type="GO" id="GO:0005829">
    <property type="term" value="C:cytosol"/>
    <property type="evidence" value="ECO:0007669"/>
    <property type="project" value="TreeGrafter"/>
</dbReference>
<evidence type="ECO:0000313" key="4">
    <source>
        <dbReference type="EMBL" id="TKA25199.1"/>
    </source>
</evidence>
<dbReference type="Pfam" id="PF00085">
    <property type="entry name" value="Thioredoxin"/>
    <property type="match status" value="1"/>
</dbReference>
<dbReference type="InterPro" id="IPR044992">
    <property type="entry name" value="ChyE-like"/>
</dbReference>
<gene>
    <name evidence="4" type="ORF">B0A50_05897</name>
</gene>
<dbReference type="EMBL" id="NAJL01000037">
    <property type="protein sequence ID" value="TKA25199.1"/>
    <property type="molecule type" value="Genomic_DNA"/>
</dbReference>
<dbReference type="PANTHER" id="PTHR42695">
    <property type="entry name" value="GLUTAMINE AMIDOTRANSFERASE YLR126C-RELATED"/>
    <property type="match status" value="1"/>
</dbReference>
<dbReference type="InterPro" id="IPR029062">
    <property type="entry name" value="Class_I_gatase-like"/>
</dbReference>
<dbReference type="InterPro" id="IPR017937">
    <property type="entry name" value="Thioredoxin_CS"/>
</dbReference>
<dbReference type="InterPro" id="IPR017926">
    <property type="entry name" value="GATASE"/>
</dbReference>
<evidence type="ECO:0000256" key="2">
    <source>
        <dbReference type="ARBA" id="ARBA00023157"/>
    </source>
</evidence>
<proteinExistence type="inferred from homology"/>
<feature type="domain" description="Thioredoxin" evidence="3">
    <location>
        <begin position="234"/>
        <end position="354"/>
    </location>
</feature>
<evidence type="ECO:0000259" key="3">
    <source>
        <dbReference type="PROSITE" id="PS51352"/>
    </source>
</evidence>
<dbReference type="PROSITE" id="PS51352">
    <property type="entry name" value="THIOREDOXIN_2"/>
    <property type="match status" value="1"/>
</dbReference>
<dbReference type="InterPro" id="IPR036249">
    <property type="entry name" value="Thioredoxin-like_sf"/>
</dbReference>
<dbReference type="Gene3D" id="3.40.30.10">
    <property type="entry name" value="Glutaredoxin"/>
    <property type="match status" value="1"/>
</dbReference>
<evidence type="ECO:0000256" key="1">
    <source>
        <dbReference type="ARBA" id="ARBA00008987"/>
    </source>
</evidence>
<dbReference type="OrthoDB" id="92161at2759"/>
<sequence length="354" mass="39398">MKAPLRIAVLECDEPVGKAKEKYGGYGNLFKELLNAGADHIAQKDGARRPELDVTKFDVVNTEHYPTLENVDAVLLTGSKYNAFDNDPWILKLVEFTKKVLAQDRVRVVGVCFGHQIVGRALDVKVDRSKVGWEVAVVDVALTEKGKGFFGVEKLAIHQMHHDIVYTYPPSVEALGHSPRCDVQGMYAKNRLITVQGHPEFNGDIVTELLERRHDQGVFDDEMFRDGMSRIPTFRSNNQARAFSATMGKEGVHNLTSKSDFDSAMGTKDTLMVLDCFATWCGPCKMIAPRIVKFSDTYEDARFYKLDVDEVPEVAQELAVRAMPTFLLFKNGDKVGEVVGANPAALETAIKNNL</sequence>
<dbReference type="SUPFAM" id="SSF52833">
    <property type="entry name" value="Thioredoxin-like"/>
    <property type="match status" value="1"/>
</dbReference>
<reference evidence="4 5" key="1">
    <citation type="submission" date="2017-03" db="EMBL/GenBank/DDBJ databases">
        <title>Genomes of endolithic fungi from Antarctica.</title>
        <authorList>
            <person name="Coleine C."/>
            <person name="Masonjones S."/>
            <person name="Stajich J.E."/>
        </authorList>
    </citation>
    <scope>NUCLEOTIDE SEQUENCE [LARGE SCALE GENOMIC DNA]</scope>
    <source>
        <strain evidence="4 5">CCFEE 6315</strain>
    </source>
</reference>
<dbReference type="Proteomes" id="UP000308549">
    <property type="component" value="Unassembled WGS sequence"/>
</dbReference>
<dbReference type="PROSITE" id="PS00194">
    <property type="entry name" value="THIOREDOXIN_1"/>
    <property type="match status" value="1"/>
</dbReference>
<protein>
    <recommendedName>
        <fullName evidence="3">Thioredoxin domain-containing protein</fullName>
    </recommendedName>
</protein>
<dbReference type="PRINTS" id="PR00421">
    <property type="entry name" value="THIOREDOXIN"/>
</dbReference>
<dbReference type="InterPro" id="IPR013766">
    <property type="entry name" value="Thioredoxin_domain"/>
</dbReference>
<dbReference type="CDD" id="cd02947">
    <property type="entry name" value="TRX_family"/>
    <property type="match status" value="1"/>
</dbReference>
<keyword evidence="2" id="KW-1015">Disulfide bond</keyword>
<dbReference type="CDD" id="cd01741">
    <property type="entry name" value="GATase1_1"/>
    <property type="match status" value="1"/>
</dbReference>
<organism evidence="4 5">
    <name type="scientific">Salinomyces thailandicus</name>
    <dbReference type="NCBI Taxonomy" id="706561"/>
    <lineage>
        <taxon>Eukaryota</taxon>
        <taxon>Fungi</taxon>
        <taxon>Dikarya</taxon>
        <taxon>Ascomycota</taxon>
        <taxon>Pezizomycotina</taxon>
        <taxon>Dothideomycetes</taxon>
        <taxon>Dothideomycetidae</taxon>
        <taxon>Mycosphaerellales</taxon>
        <taxon>Teratosphaeriaceae</taxon>
        <taxon>Salinomyces</taxon>
    </lineage>
</organism>
<evidence type="ECO:0000313" key="5">
    <source>
        <dbReference type="Proteomes" id="UP000308549"/>
    </source>
</evidence>
<dbReference type="AlphaFoldDB" id="A0A4V5N3V6"/>
<dbReference type="Pfam" id="PF00117">
    <property type="entry name" value="GATase"/>
    <property type="match status" value="1"/>
</dbReference>
<dbReference type="Gene3D" id="3.40.50.880">
    <property type="match status" value="1"/>
</dbReference>
<name>A0A4V5N3V6_9PEZI</name>
<dbReference type="FunFam" id="3.40.30.10:FF:000245">
    <property type="entry name" value="Thioredoxin"/>
    <property type="match status" value="1"/>
</dbReference>
<accession>A0A4V5N3V6</accession>
<comment type="similarity">
    <text evidence="1">Belongs to the thioredoxin family.</text>
</comment>
<dbReference type="PANTHER" id="PTHR42695:SF5">
    <property type="entry name" value="GLUTAMINE AMIDOTRANSFERASE YLR126C-RELATED"/>
    <property type="match status" value="1"/>
</dbReference>
<dbReference type="GO" id="GO:0005634">
    <property type="term" value="C:nucleus"/>
    <property type="evidence" value="ECO:0007669"/>
    <property type="project" value="TreeGrafter"/>
</dbReference>
<dbReference type="SUPFAM" id="SSF52317">
    <property type="entry name" value="Class I glutamine amidotransferase-like"/>
    <property type="match status" value="1"/>
</dbReference>
<dbReference type="PROSITE" id="PS51273">
    <property type="entry name" value="GATASE_TYPE_1"/>
    <property type="match status" value="1"/>
</dbReference>
<comment type="caution">
    <text evidence="4">The sequence shown here is derived from an EMBL/GenBank/DDBJ whole genome shotgun (WGS) entry which is preliminary data.</text>
</comment>
<keyword evidence="5" id="KW-1185">Reference proteome</keyword>